<dbReference type="Pfam" id="PF04266">
    <property type="entry name" value="ASCH"/>
    <property type="match status" value="1"/>
</dbReference>
<gene>
    <name evidence="2" type="ORF">FF041_32465</name>
</gene>
<evidence type="ECO:0000313" key="2">
    <source>
        <dbReference type="EMBL" id="MQT04699.1"/>
    </source>
</evidence>
<proteinExistence type="predicted"/>
<sequence>MKDTAMTTNDPQPREHSLTIRKPYFDLIASGAKTTEVRVGYPKIRKITPGDTLTITCADESVTTRITAVKEYESFTVMLDAEDTTAIGGPEATRDELAAAIRGIYPPEKEALGVFALHLALVQADTGG</sequence>
<evidence type="ECO:0000259" key="1">
    <source>
        <dbReference type="SMART" id="SM01022"/>
    </source>
</evidence>
<dbReference type="Proteomes" id="UP000419138">
    <property type="component" value="Unassembled WGS sequence"/>
</dbReference>
<keyword evidence="3" id="KW-1185">Reference proteome</keyword>
<dbReference type="Gene3D" id="2.30.130.30">
    <property type="entry name" value="Hypothetical protein"/>
    <property type="match status" value="1"/>
</dbReference>
<reference evidence="2 3" key="1">
    <citation type="submission" date="2019-05" db="EMBL/GenBank/DDBJ databases">
        <title>Comparative genomics and metabolomics analyses of clavulanic acid producing Streptomyces species provides insight into specialized metabolism and evolution of beta-lactam biosynthetic gene clusters.</title>
        <authorList>
            <person name="Moore M.A."/>
            <person name="Cruz-Morales P."/>
            <person name="Barona Gomez F."/>
            <person name="Kapil T."/>
        </authorList>
    </citation>
    <scope>NUCLEOTIDE SEQUENCE [LARGE SCALE GENOMIC DNA]</scope>
    <source>
        <strain evidence="2 3">NRRL 5741</strain>
    </source>
</reference>
<feature type="domain" description="ASCH" evidence="1">
    <location>
        <begin position="18"/>
        <end position="123"/>
    </location>
</feature>
<accession>A0A646KQU2</accession>
<organism evidence="2 3">
    <name type="scientific">Streptomyces jumonjinensis</name>
    <dbReference type="NCBI Taxonomy" id="1945"/>
    <lineage>
        <taxon>Bacteria</taxon>
        <taxon>Bacillati</taxon>
        <taxon>Actinomycetota</taxon>
        <taxon>Actinomycetes</taxon>
        <taxon>Kitasatosporales</taxon>
        <taxon>Streptomycetaceae</taxon>
        <taxon>Streptomyces</taxon>
    </lineage>
</organism>
<dbReference type="AlphaFoldDB" id="A0A646KQU2"/>
<evidence type="ECO:0000313" key="3">
    <source>
        <dbReference type="Proteomes" id="UP000419138"/>
    </source>
</evidence>
<dbReference type="SMART" id="SM01022">
    <property type="entry name" value="ASCH"/>
    <property type="match status" value="1"/>
</dbReference>
<dbReference type="InterPro" id="IPR015947">
    <property type="entry name" value="PUA-like_sf"/>
</dbReference>
<protein>
    <submittedName>
        <fullName evidence="2">ASCH domain-containing protein</fullName>
    </submittedName>
</protein>
<name>A0A646KQU2_STRJU</name>
<dbReference type="EMBL" id="VCLA01000192">
    <property type="protein sequence ID" value="MQT04699.1"/>
    <property type="molecule type" value="Genomic_DNA"/>
</dbReference>
<dbReference type="SUPFAM" id="SSF88697">
    <property type="entry name" value="PUA domain-like"/>
    <property type="match status" value="1"/>
</dbReference>
<comment type="caution">
    <text evidence="2">The sequence shown here is derived from an EMBL/GenBank/DDBJ whole genome shotgun (WGS) entry which is preliminary data.</text>
</comment>
<dbReference type="InterPro" id="IPR007374">
    <property type="entry name" value="ASCH_domain"/>
</dbReference>